<keyword evidence="2" id="KW-0813">Transport</keyword>
<evidence type="ECO:0000256" key="9">
    <source>
        <dbReference type="SAM" id="Phobius"/>
    </source>
</evidence>
<keyword evidence="6 9" id="KW-0472">Membrane</keyword>
<accession>A0A914Y838</accession>
<evidence type="ECO:0000313" key="12">
    <source>
        <dbReference type="WBParaSite" id="PSU_v2.g14915.t1"/>
    </source>
</evidence>
<feature type="transmembrane region" description="Helical" evidence="9">
    <location>
        <begin position="165"/>
        <end position="183"/>
    </location>
</feature>
<dbReference type="PANTHER" id="PTHR11003:SF150">
    <property type="entry name" value="PROTEIN CBG08159"/>
    <property type="match status" value="1"/>
</dbReference>
<feature type="compositionally biased region" description="Acidic residues" evidence="8">
    <location>
        <begin position="278"/>
        <end position="298"/>
    </location>
</feature>
<evidence type="ECO:0000256" key="5">
    <source>
        <dbReference type="ARBA" id="ARBA00023065"/>
    </source>
</evidence>
<dbReference type="InterPro" id="IPR003280">
    <property type="entry name" value="2pore_dom_K_chnl"/>
</dbReference>
<reference evidence="12" key="1">
    <citation type="submission" date="2022-11" db="UniProtKB">
        <authorList>
            <consortium name="WormBaseParasite"/>
        </authorList>
    </citation>
    <scope>IDENTIFICATION</scope>
</reference>
<keyword evidence="5" id="KW-0406">Ion transport</keyword>
<dbReference type="GO" id="GO:0022841">
    <property type="term" value="F:potassium ion leak channel activity"/>
    <property type="evidence" value="ECO:0007669"/>
    <property type="project" value="TreeGrafter"/>
</dbReference>
<dbReference type="GO" id="GO:0005886">
    <property type="term" value="C:plasma membrane"/>
    <property type="evidence" value="ECO:0007669"/>
    <property type="project" value="TreeGrafter"/>
</dbReference>
<dbReference type="Pfam" id="PF07885">
    <property type="entry name" value="Ion_trans_2"/>
    <property type="match status" value="1"/>
</dbReference>
<dbReference type="PANTHER" id="PTHR11003">
    <property type="entry name" value="POTASSIUM CHANNEL, SUBFAMILY K"/>
    <property type="match status" value="1"/>
</dbReference>
<dbReference type="InterPro" id="IPR013099">
    <property type="entry name" value="K_chnl_dom"/>
</dbReference>
<keyword evidence="11" id="KW-1185">Reference proteome</keyword>
<evidence type="ECO:0000256" key="4">
    <source>
        <dbReference type="ARBA" id="ARBA00022989"/>
    </source>
</evidence>
<feature type="region of interest" description="Disordered" evidence="8">
    <location>
        <begin position="269"/>
        <end position="298"/>
    </location>
</feature>
<keyword evidence="7" id="KW-0407">Ion channel</keyword>
<dbReference type="SUPFAM" id="SSF81324">
    <property type="entry name" value="Voltage-gated potassium channels"/>
    <property type="match status" value="2"/>
</dbReference>
<dbReference type="WBParaSite" id="PSU_v2.g14915.t1">
    <property type="protein sequence ID" value="PSU_v2.g14915.t1"/>
    <property type="gene ID" value="PSU_v2.g14915"/>
</dbReference>
<organism evidence="11 12">
    <name type="scientific">Panagrolaimus superbus</name>
    <dbReference type="NCBI Taxonomy" id="310955"/>
    <lineage>
        <taxon>Eukaryota</taxon>
        <taxon>Metazoa</taxon>
        <taxon>Ecdysozoa</taxon>
        <taxon>Nematoda</taxon>
        <taxon>Chromadorea</taxon>
        <taxon>Rhabditida</taxon>
        <taxon>Tylenchina</taxon>
        <taxon>Panagrolaimomorpha</taxon>
        <taxon>Panagrolaimoidea</taxon>
        <taxon>Panagrolaimidae</taxon>
        <taxon>Panagrolaimus</taxon>
    </lineage>
</organism>
<keyword evidence="4 9" id="KW-1133">Transmembrane helix</keyword>
<evidence type="ECO:0000256" key="2">
    <source>
        <dbReference type="ARBA" id="ARBA00022448"/>
    </source>
</evidence>
<comment type="subcellular location">
    <subcellularLocation>
        <location evidence="1">Membrane</location>
        <topology evidence="1">Multi-pass membrane protein</topology>
    </subcellularLocation>
</comment>
<dbReference type="Gene3D" id="1.10.287.70">
    <property type="match status" value="1"/>
</dbReference>
<name>A0A914Y838_9BILA</name>
<evidence type="ECO:0000256" key="6">
    <source>
        <dbReference type="ARBA" id="ARBA00023136"/>
    </source>
</evidence>
<proteinExistence type="predicted"/>
<sequence>MVLPRCELAFRRTVFYLIIIFCYLLFGSVVFRILPNASAPRLDSEKQEKLDFERAELLNILWAESLGRSESQWSLLANQKLDSYERSLANAKDVDERPQPIKTFSDAFHHSFLLITTIGGIDTDDLSREAKIFSIVYSFFGIPLSLLYLNQCVKAASSFWKDQNAFVFAGGCVFFVAVLYDVIEQSSDDTPFFDAIFSVFLAATTIGEEDGRVPRILLYLIALIGVSAFHTCYHAIQRTIEKNLQSFEISFSNSFAHVQRFLDNDENEKVDNNNRIAEEDEDAVEETEGEEDFSAYST</sequence>
<evidence type="ECO:0000256" key="7">
    <source>
        <dbReference type="ARBA" id="ARBA00023303"/>
    </source>
</evidence>
<evidence type="ECO:0000313" key="11">
    <source>
        <dbReference type="Proteomes" id="UP000887577"/>
    </source>
</evidence>
<feature type="transmembrane region" description="Helical" evidence="9">
    <location>
        <begin position="132"/>
        <end position="153"/>
    </location>
</feature>
<dbReference type="AlphaFoldDB" id="A0A914Y838"/>
<feature type="domain" description="Potassium channel" evidence="10">
    <location>
        <begin position="102"/>
        <end position="155"/>
    </location>
</feature>
<dbReference type="GO" id="GO:0015271">
    <property type="term" value="F:outward rectifier potassium channel activity"/>
    <property type="evidence" value="ECO:0007669"/>
    <property type="project" value="TreeGrafter"/>
</dbReference>
<dbReference type="GO" id="GO:0030322">
    <property type="term" value="P:stabilization of membrane potential"/>
    <property type="evidence" value="ECO:0007669"/>
    <property type="project" value="TreeGrafter"/>
</dbReference>
<protein>
    <submittedName>
        <fullName evidence="12">Potassium channel domain-containing protein</fullName>
    </submittedName>
</protein>
<evidence type="ECO:0000256" key="8">
    <source>
        <dbReference type="SAM" id="MobiDB-lite"/>
    </source>
</evidence>
<keyword evidence="3 9" id="KW-0812">Transmembrane</keyword>
<feature type="transmembrane region" description="Helical" evidence="9">
    <location>
        <begin position="216"/>
        <end position="236"/>
    </location>
</feature>
<evidence type="ECO:0000256" key="3">
    <source>
        <dbReference type="ARBA" id="ARBA00022692"/>
    </source>
</evidence>
<evidence type="ECO:0000259" key="10">
    <source>
        <dbReference type="Pfam" id="PF07885"/>
    </source>
</evidence>
<evidence type="ECO:0000256" key="1">
    <source>
        <dbReference type="ARBA" id="ARBA00004141"/>
    </source>
</evidence>
<feature type="transmembrane region" description="Helical" evidence="9">
    <location>
        <begin position="14"/>
        <end position="34"/>
    </location>
</feature>
<dbReference type="Proteomes" id="UP000887577">
    <property type="component" value="Unplaced"/>
</dbReference>